<comment type="caution">
    <text evidence="7">The sequence shown here is derived from an EMBL/GenBank/DDBJ whole genome shotgun (WGS) entry which is preliminary data.</text>
</comment>
<gene>
    <name evidence="7" type="ORF">HGA02_10635</name>
</gene>
<sequence>MRSIATAARRLTARPDARLVAANFTGVALGLVSAALQARALGPTGRGEIAIAIAPATVIAILMGFGLPDYFGRRSAQGADRHVSASVAAVLALVSALVCAVPYVLFVDFQTDPGTASRVLLVVYAAVSPVIVYGTCTGAVAAGHGAWRGVVLSRFVPQLVTVAGLLALTVAGPSPLNVGLLLVATTLFGSLLPGVLGRVLPTAAPTVAEARAAVRFGLRGWPAGSVALLNQRVDLLLLSVLATPYDLGLYAVATTLAATLNGVAVSIAIPLRNRIVRGEHDVVPGASTAVLAILLACGAVLAVSLPVLIPLVLGTGFLPAQPAMVVLLLAQAPLGAVIVLTQALIALGRPGAPLVGEALALVVTVTLVLATYRQHGIVAAALANLAGNLVSWAVLVHLVRRHVTRAPLRAFLLPSRRSIAALKEA</sequence>
<keyword evidence="4 6" id="KW-1133">Transmembrane helix</keyword>
<evidence type="ECO:0000256" key="3">
    <source>
        <dbReference type="ARBA" id="ARBA00022692"/>
    </source>
</evidence>
<evidence type="ECO:0000256" key="5">
    <source>
        <dbReference type="ARBA" id="ARBA00023136"/>
    </source>
</evidence>
<feature type="transmembrane region" description="Helical" evidence="6">
    <location>
        <begin position="354"/>
        <end position="372"/>
    </location>
</feature>
<reference evidence="7 8" key="1">
    <citation type="submission" date="2020-04" db="EMBL/GenBank/DDBJ databases">
        <title>MicrobeNet Type strains.</title>
        <authorList>
            <person name="Nicholson A.C."/>
        </authorList>
    </citation>
    <scope>NUCLEOTIDE SEQUENCE [LARGE SCALE GENOMIC DNA]</scope>
    <source>
        <strain evidence="7 8">ATCC BAA-787</strain>
    </source>
</reference>
<feature type="transmembrane region" description="Helical" evidence="6">
    <location>
        <begin position="249"/>
        <end position="269"/>
    </location>
</feature>
<feature type="transmembrane region" description="Helical" evidence="6">
    <location>
        <begin position="49"/>
        <end position="71"/>
    </location>
</feature>
<dbReference type="PANTHER" id="PTHR30250:SF11">
    <property type="entry name" value="O-ANTIGEN TRANSPORTER-RELATED"/>
    <property type="match status" value="1"/>
</dbReference>
<accession>A0ABX1K070</accession>
<keyword evidence="5 6" id="KW-0472">Membrane</keyword>
<dbReference type="Pfam" id="PF01943">
    <property type="entry name" value="Polysacc_synt"/>
    <property type="match status" value="1"/>
</dbReference>
<feature type="transmembrane region" description="Helical" evidence="6">
    <location>
        <begin position="325"/>
        <end position="347"/>
    </location>
</feature>
<evidence type="ECO:0000256" key="6">
    <source>
        <dbReference type="SAM" id="Phobius"/>
    </source>
</evidence>
<evidence type="ECO:0000313" key="8">
    <source>
        <dbReference type="Proteomes" id="UP000777774"/>
    </source>
</evidence>
<organism evidence="7 8">
    <name type="scientific">Cellulomonas septica</name>
    <dbReference type="NCBI Taxonomy" id="285080"/>
    <lineage>
        <taxon>Bacteria</taxon>
        <taxon>Bacillati</taxon>
        <taxon>Actinomycetota</taxon>
        <taxon>Actinomycetes</taxon>
        <taxon>Micrococcales</taxon>
        <taxon>Cellulomonadaceae</taxon>
        <taxon>Cellulomonas</taxon>
    </lineage>
</organism>
<feature type="transmembrane region" description="Helical" evidence="6">
    <location>
        <begin position="155"/>
        <end position="172"/>
    </location>
</feature>
<comment type="subcellular location">
    <subcellularLocation>
        <location evidence="1">Cell membrane</location>
        <topology evidence="1">Multi-pass membrane protein</topology>
    </subcellularLocation>
</comment>
<feature type="transmembrane region" description="Helical" evidence="6">
    <location>
        <begin position="20"/>
        <end position="37"/>
    </location>
</feature>
<feature type="transmembrane region" description="Helical" evidence="6">
    <location>
        <begin position="290"/>
        <end position="313"/>
    </location>
</feature>
<feature type="transmembrane region" description="Helical" evidence="6">
    <location>
        <begin position="83"/>
        <end position="107"/>
    </location>
</feature>
<evidence type="ECO:0000256" key="1">
    <source>
        <dbReference type="ARBA" id="ARBA00004651"/>
    </source>
</evidence>
<evidence type="ECO:0000256" key="4">
    <source>
        <dbReference type="ARBA" id="ARBA00022989"/>
    </source>
</evidence>
<keyword evidence="8" id="KW-1185">Reference proteome</keyword>
<dbReference type="InterPro" id="IPR050833">
    <property type="entry name" value="Poly_Biosynth_Transport"/>
</dbReference>
<feature type="transmembrane region" description="Helical" evidence="6">
    <location>
        <begin position="378"/>
        <end position="399"/>
    </location>
</feature>
<feature type="transmembrane region" description="Helical" evidence="6">
    <location>
        <begin position="119"/>
        <end position="143"/>
    </location>
</feature>
<dbReference type="Proteomes" id="UP000777774">
    <property type="component" value="Unassembled WGS sequence"/>
</dbReference>
<dbReference type="PANTHER" id="PTHR30250">
    <property type="entry name" value="PST FAMILY PREDICTED COLANIC ACID TRANSPORTER"/>
    <property type="match status" value="1"/>
</dbReference>
<keyword evidence="2" id="KW-1003">Cell membrane</keyword>
<protein>
    <submittedName>
        <fullName evidence="7">Oligosaccharide flippase family protein</fullName>
    </submittedName>
</protein>
<dbReference type="EMBL" id="JAAXOY010000244">
    <property type="protein sequence ID" value="NKY39971.1"/>
    <property type="molecule type" value="Genomic_DNA"/>
</dbReference>
<dbReference type="RefSeq" id="WP_168678983.1">
    <property type="nucleotide sequence ID" value="NZ_JAAXOY010000244.1"/>
</dbReference>
<keyword evidence="3 6" id="KW-0812">Transmembrane</keyword>
<evidence type="ECO:0000256" key="2">
    <source>
        <dbReference type="ARBA" id="ARBA00022475"/>
    </source>
</evidence>
<dbReference type="InterPro" id="IPR002797">
    <property type="entry name" value="Polysacc_synth"/>
</dbReference>
<proteinExistence type="predicted"/>
<evidence type="ECO:0000313" key="7">
    <source>
        <dbReference type="EMBL" id="NKY39971.1"/>
    </source>
</evidence>
<name>A0ABX1K070_9CELL</name>